<dbReference type="GO" id="GO:0006355">
    <property type="term" value="P:regulation of DNA-templated transcription"/>
    <property type="evidence" value="ECO:0007669"/>
    <property type="project" value="InterPro"/>
</dbReference>
<dbReference type="PANTHER" id="PTHR48111:SF43">
    <property type="entry name" value="STAGE 0 SPORULATION PROTEIN A HOMOLOG"/>
    <property type="match status" value="1"/>
</dbReference>
<evidence type="ECO:0000259" key="8">
    <source>
        <dbReference type="PROSITE" id="PS50110"/>
    </source>
</evidence>
<dbReference type="Pfam" id="PF00072">
    <property type="entry name" value="Response_reg"/>
    <property type="match status" value="1"/>
</dbReference>
<evidence type="ECO:0000256" key="7">
    <source>
        <dbReference type="PROSITE-ProRule" id="PRU01091"/>
    </source>
</evidence>
<evidence type="ECO:0000256" key="6">
    <source>
        <dbReference type="PROSITE-ProRule" id="PRU00169"/>
    </source>
</evidence>
<feature type="modified residue" description="4-aspartylphosphate" evidence="6">
    <location>
        <position position="54"/>
    </location>
</feature>
<dbReference type="Gene3D" id="1.10.10.10">
    <property type="entry name" value="Winged helix-like DNA-binding domain superfamily/Winged helix DNA-binding domain"/>
    <property type="match status" value="1"/>
</dbReference>
<protein>
    <recommendedName>
        <fullName evidence="1">Stage 0 sporulation protein A homolog</fullName>
    </recommendedName>
</protein>
<dbReference type="GO" id="GO:0005829">
    <property type="term" value="C:cytosol"/>
    <property type="evidence" value="ECO:0007669"/>
    <property type="project" value="TreeGrafter"/>
</dbReference>
<reference evidence="10 11" key="1">
    <citation type="journal article" date="2017" name="Genome Med.">
        <title>A novel Ruminococcus gnavus clade enriched in inflammatory bowel disease patients.</title>
        <authorList>
            <person name="Hall A.B."/>
            <person name="Yassour M."/>
            <person name="Sauk J."/>
            <person name="Garner A."/>
            <person name="Jiang X."/>
            <person name="Arthur T."/>
            <person name="Lagoudas G.K."/>
            <person name="Vatanen T."/>
            <person name="Fornelos N."/>
            <person name="Wilson R."/>
            <person name="Bertha M."/>
            <person name="Cohen M."/>
            <person name="Garber J."/>
            <person name="Khalili H."/>
            <person name="Gevers D."/>
            <person name="Ananthakrishnan A.N."/>
            <person name="Kugathasan S."/>
            <person name="Lander E.S."/>
            <person name="Blainey P."/>
            <person name="Vlamakis H."/>
            <person name="Xavier R.J."/>
            <person name="Huttenhower C."/>
        </authorList>
    </citation>
    <scope>NUCLEOTIDE SEQUENCE [LARGE SCALE GENOMIC DNA]</scope>
    <source>
        <strain evidence="10 11">RJX1118</strain>
    </source>
</reference>
<dbReference type="InterPro" id="IPR036388">
    <property type="entry name" value="WH-like_DNA-bd_sf"/>
</dbReference>
<dbReference type="InterPro" id="IPR016032">
    <property type="entry name" value="Sig_transdc_resp-reg_C-effctor"/>
</dbReference>
<keyword evidence="3 7" id="KW-0238">DNA-binding</keyword>
<keyword evidence="6" id="KW-0597">Phosphoprotein</keyword>
<dbReference type="InterPro" id="IPR001867">
    <property type="entry name" value="OmpR/PhoB-type_DNA-bd"/>
</dbReference>
<dbReference type="Gene3D" id="3.40.50.2300">
    <property type="match status" value="1"/>
</dbReference>
<accession>A0A2N5NHA5</accession>
<dbReference type="InterPro" id="IPR011006">
    <property type="entry name" value="CheY-like_superfamily"/>
</dbReference>
<evidence type="ECO:0000313" key="11">
    <source>
        <dbReference type="Proteomes" id="UP000234849"/>
    </source>
</evidence>
<evidence type="ECO:0000256" key="4">
    <source>
        <dbReference type="ARBA" id="ARBA00023163"/>
    </source>
</evidence>
<dbReference type="InterPro" id="IPR039420">
    <property type="entry name" value="WalR-like"/>
</dbReference>
<dbReference type="SMART" id="SM00862">
    <property type="entry name" value="Trans_reg_C"/>
    <property type="match status" value="1"/>
</dbReference>
<keyword evidence="4" id="KW-0804">Transcription</keyword>
<dbReference type="SMART" id="SM00448">
    <property type="entry name" value="REC"/>
    <property type="match status" value="1"/>
</dbReference>
<evidence type="ECO:0000256" key="5">
    <source>
        <dbReference type="ARBA" id="ARBA00024867"/>
    </source>
</evidence>
<sequence>MTQYKVMIIEDDLNAAQSISNFLEAWGFQCIYLENFQEVTEEFVKYKPEIVLLDITLPRYNGYYWCEEIRKISKVPIIFISSTSDNLNMILAMNMGGDDFVIKPFDLNFLLAKINSLLRRTYDFQGVMNIIACGDVVLDLDNAKLQYKGNIMELSRNDFVILKELMTHKGKNVSRDDLMQALWSDNTFVDDNTLTVNITRVRNKLSKIGLEDFIITRKGMGYQVG</sequence>
<dbReference type="CDD" id="cd00383">
    <property type="entry name" value="trans_reg_C"/>
    <property type="match status" value="1"/>
</dbReference>
<dbReference type="PROSITE" id="PS50110">
    <property type="entry name" value="RESPONSE_REGULATORY"/>
    <property type="match status" value="1"/>
</dbReference>
<dbReference type="GO" id="GO:0032993">
    <property type="term" value="C:protein-DNA complex"/>
    <property type="evidence" value="ECO:0007669"/>
    <property type="project" value="TreeGrafter"/>
</dbReference>
<dbReference type="Proteomes" id="UP000234849">
    <property type="component" value="Unassembled WGS sequence"/>
</dbReference>
<dbReference type="Pfam" id="PF00486">
    <property type="entry name" value="Trans_reg_C"/>
    <property type="match status" value="1"/>
</dbReference>
<dbReference type="AlphaFoldDB" id="A0A2N5NHA5"/>
<dbReference type="SUPFAM" id="SSF46894">
    <property type="entry name" value="C-terminal effector domain of the bipartite response regulators"/>
    <property type="match status" value="1"/>
</dbReference>
<proteinExistence type="predicted"/>
<dbReference type="SUPFAM" id="SSF52172">
    <property type="entry name" value="CheY-like"/>
    <property type="match status" value="1"/>
</dbReference>
<comment type="function">
    <text evidence="5">May play the central regulatory role in sporulation. It may be an element of the effector pathway responsible for the activation of sporulation genes in response to nutritional stress. Spo0A may act in concert with spo0H (a sigma factor) to control the expression of some genes that are critical to the sporulation process.</text>
</comment>
<evidence type="ECO:0000256" key="2">
    <source>
        <dbReference type="ARBA" id="ARBA00023015"/>
    </source>
</evidence>
<keyword evidence="2" id="KW-0805">Transcription regulation</keyword>
<dbReference type="PROSITE" id="PS51755">
    <property type="entry name" value="OMPR_PHOB"/>
    <property type="match status" value="1"/>
</dbReference>
<evidence type="ECO:0000313" key="10">
    <source>
        <dbReference type="EMBL" id="PLT54375.1"/>
    </source>
</evidence>
<organism evidence="10 11">
    <name type="scientific">Mediterraneibacter gnavus</name>
    <name type="common">Ruminococcus gnavus</name>
    <dbReference type="NCBI Taxonomy" id="33038"/>
    <lineage>
        <taxon>Bacteria</taxon>
        <taxon>Bacillati</taxon>
        <taxon>Bacillota</taxon>
        <taxon>Clostridia</taxon>
        <taxon>Lachnospirales</taxon>
        <taxon>Lachnospiraceae</taxon>
        <taxon>Mediterraneibacter</taxon>
    </lineage>
</organism>
<dbReference type="RefSeq" id="WP_101879868.1">
    <property type="nucleotide sequence ID" value="NZ_NIHM01000013.1"/>
</dbReference>
<feature type="domain" description="OmpR/PhoB-type" evidence="9">
    <location>
        <begin position="128"/>
        <end position="225"/>
    </location>
</feature>
<name>A0A2N5NHA5_MEDGN</name>
<dbReference type="InterPro" id="IPR001789">
    <property type="entry name" value="Sig_transdc_resp-reg_receiver"/>
</dbReference>
<feature type="domain" description="Response regulatory" evidence="8">
    <location>
        <begin position="5"/>
        <end position="118"/>
    </location>
</feature>
<evidence type="ECO:0000259" key="9">
    <source>
        <dbReference type="PROSITE" id="PS51755"/>
    </source>
</evidence>
<gene>
    <name evidence="10" type="ORF">CDL18_10335</name>
</gene>
<dbReference type="PANTHER" id="PTHR48111">
    <property type="entry name" value="REGULATOR OF RPOS"/>
    <property type="match status" value="1"/>
</dbReference>
<dbReference type="EMBL" id="NIHM01000013">
    <property type="protein sequence ID" value="PLT54375.1"/>
    <property type="molecule type" value="Genomic_DNA"/>
</dbReference>
<dbReference type="GO" id="GO:0000156">
    <property type="term" value="F:phosphorelay response regulator activity"/>
    <property type="evidence" value="ECO:0007669"/>
    <property type="project" value="TreeGrafter"/>
</dbReference>
<comment type="caution">
    <text evidence="10">The sequence shown here is derived from an EMBL/GenBank/DDBJ whole genome shotgun (WGS) entry which is preliminary data.</text>
</comment>
<evidence type="ECO:0000256" key="1">
    <source>
        <dbReference type="ARBA" id="ARBA00018672"/>
    </source>
</evidence>
<evidence type="ECO:0000256" key="3">
    <source>
        <dbReference type="ARBA" id="ARBA00023125"/>
    </source>
</evidence>
<dbReference type="GO" id="GO:0000976">
    <property type="term" value="F:transcription cis-regulatory region binding"/>
    <property type="evidence" value="ECO:0007669"/>
    <property type="project" value="TreeGrafter"/>
</dbReference>
<feature type="DNA-binding region" description="OmpR/PhoB-type" evidence="7">
    <location>
        <begin position="128"/>
        <end position="225"/>
    </location>
</feature>